<accession>A0ABT7AE15</accession>
<organism evidence="2 3">
    <name type="scientific">Chelatococcus albus</name>
    <dbReference type="NCBI Taxonomy" id="3047466"/>
    <lineage>
        <taxon>Bacteria</taxon>
        <taxon>Pseudomonadati</taxon>
        <taxon>Pseudomonadota</taxon>
        <taxon>Alphaproteobacteria</taxon>
        <taxon>Hyphomicrobiales</taxon>
        <taxon>Chelatococcaceae</taxon>
        <taxon>Chelatococcus</taxon>
    </lineage>
</organism>
<proteinExistence type="predicted"/>
<comment type="caution">
    <text evidence="2">The sequence shown here is derived from an EMBL/GenBank/DDBJ whole genome shotgun (WGS) entry which is preliminary data.</text>
</comment>
<dbReference type="Pfam" id="PF13343">
    <property type="entry name" value="SBP_bac_6"/>
    <property type="match status" value="1"/>
</dbReference>
<dbReference type="Gene3D" id="3.40.190.10">
    <property type="entry name" value="Periplasmic binding protein-like II"/>
    <property type="match status" value="2"/>
</dbReference>
<keyword evidence="1" id="KW-0732">Signal</keyword>
<dbReference type="RefSeq" id="WP_283739710.1">
    <property type="nucleotide sequence ID" value="NZ_JASJEV010000002.1"/>
</dbReference>
<sequence>MTSFPASFYEPVRDAFEARHPGLRLRVVNRKTTAGVATLIDRSRETVDVFWASATDAFALLAAAQRLAPAPARPHAVPARIGGFPIDDPGGLYRGFALSGYGIVWNRRYLDVRGLGPPQSIVALRNPAYAGHIGMTAPSRSGTTHLMVEALLQQQGWREGWATWIEIGGNLATVTARSFGVGAGVAQGRFGIGLSIDFLGRAGEQEGEGIRFAYPAENVFLPGSVAVLRDAPNRQGAEKFIAFLLSEEGQRLLVSPGIGRLPVDPAAYAEAPGDYANPYRMLAGRTETSPSFDAALSGRRYELVNLLFDEAITYRLQPLQELWRRLHGLEALVARSGAASVVGLLARARQALTAVPVSPSEASDAAFVGDLRRLSWGVTPSPRQAALVADWRIFFEARLAEAKALVAEAEAAMMQEALQAREPRP</sequence>
<evidence type="ECO:0000256" key="1">
    <source>
        <dbReference type="ARBA" id="ARBA00022729"/>
    </source>
</evidence>
<evidence type="ECO:0000313" key="3">
    <source>
        <dbReference type="Proteomes" id="UP001321492"/>
    </source>
</evidence>
<evidence type="ECO:0000313" key="2">
    <source>
        <dbReference type="EMBL" id="MDJ1157619.1"/>
    </source>
</evidence>
<dbReference type="PANTHER" id="PTHR30006">
    <property type="entry name" value="THIAMINE-BINDING PERIPLASMIC PROTEIN-RELATED"/>
    <property type="match status" value="1"/>
</dbReference>
<dbReference type="PANTHER" id="PTHR30006:SF25">
    <property type="entry name" value="PHOSPHOGLYCERATE TRANSPORT REGULATORY PROTEIN PGTC"/>
    <property type="match status" value="1"/>
</dbReference>
<dbReference type="SUPFAM" id="SSF53850">
    <property type="entry name" value="Periplasmic binding protein-like II"/>
    <property type="match status" value="1"/>
</dbReference>
<name>A0ABT7AE15_9HYPH</name>
<dbReference type="EMBL" id="JASJEV010000002">
    <property type="protein sequence ID" value="MDJ1157619.1"/>
    <property type="molecule type" value="Genomic_DNA"/>
</dbReference>
<keyword evidence="3" id="KW-1185">Reference proteome</keyword>
<reference evidence="2 3" key="1">
    <citation type="submission" date="2023-05" db="EMBL/GenBank/DDBJ databases">
        <title>Chelatococcus sp. nov., a moderately thermophilic bacterium isolated from hot spring microbial mat.</title>
        <authorList>
            <person name="Hu C.-J."/>
            <person name="Li W.-J."/>
        </authorList>
    </citation>
    <scope>NUCLEOTIDE SEQUENCE [LARGE SCALE GENOMIC DNA]</scope>
    <source>
        <strain evidence="2 3">SYSU G07232</strain>
    </source>
</reference>
<dbReference type="Proteomes" id="UP001321492">
    <property type="component" value="Unassembled WGS sequence"/>
</dbReference>
<gene>
    <name evidence="2" type="ORF">QNA08_05155</name>
</gene>
<protein>
    <submittedName>
        <fullName evidence="2">Extracellular solute-binding protein</fullName>
    </submittedName>
</protein>